<protein>
    <submittedName>
        <fullName evidence="3 4">Polyadenylate-binding protein-interacting protein 5-like</fullName>
    </submittedName>
</protein>
<dbReference type="PANTHER" id="PTHR37252">
    <property type="entry name" value="POLYADENYLATE-BINDING PROTEIN-INTERACTING PROTEIN 6"/>
    <property type="match status" value="1"/>
</dbReference>
<accession>A0A6P4BT39</accession>
<dbReference type="RefSeq" id="XP_015902454.1">
    <property type="nucleotide sequence ID" value="XM_016046968.2"/>
</dbReference>
<evidence type="ECO:0000256" key="1">
    <source>
        <dbReference type="SAM" id="MobiDB-lite"/>
    </source>
</evidence>
<feature type="compositionally biased region" description="Polar residues" evidence="1">
    <location>
        <begin position="138"/>
        <end position="167"/>
    </location>
</feature>
<keyword evidence="2" id="KW-1185">Reference proteome</keyword>
<feature type="region of interest" description="Disordered" evidence="1">
    <location>
        <begin position="122"/>
        <end position="173"/>
    </location>
</feature>
<evidence type="ECO:0000313" key="3">
    <source>
        <dbReference type="RefSeq" id="XP_015898162.1"/>
    </source>
</evidence>
<feature type="region of interest" description="Disordered" evidence="1">
    <location>
        <begin position="30"/>
        <end position="76"/>
    </location>
</feature>
<dbReference type="GeneID" id="107435371"/>
<evidence type="ECO:0000313" key="6">
    <source>
        <dbReference type="RefSeq" id="XP_024923678.1"/>
    </source>
</evidence>
<evidence type="ECO:0000313" key="4">
    <source>
        <dbReference type="RefSeq" id="XP_015902453.1"/>
    </source>
</evidence>
<dbReference type="KEGG" id="zju:107435371"/>
<proteinExistence type="predicted"/>
<dbReference type="Proteomes" id="UP001652623">
    <property type="component" value="Chromosome 11"/>
</dbReference>
<dbReference type="AlphaFoldDB" id="A0A6P4BT39"/>
<gene>
    <name evidence="4 5 6" type="primary">LOC107435371</name>
    <name evidence="3" type="synonym">LOC107431698</name>
</gene>
<dbReference type="PANTHER" id="PTHR37252:SF3">
    <property type="entry name" value="POLYADENYLATE-BINDING PROTEIN-INTERACTING PROTEIN 6"/>
    <property type="match status" value="1"/>
</dbReference>
<feature type="compositionally biased region" description="Polar residues" evidence="1">
    <location>
        <begin position="32"/>
        <end position="46"/>
    </location>
</feature>
<evidence type="ECO:0000313" key="5">
    <source>
        <dbReference type="RefSeq" id="XP_015902454.1"/>
    </source>
</evidence>
<feature type="compositionally biased region" description="Basic and acidic residues" evidence="1">
    <location>
        <begin position="122"/>
        <end position="134"/>
    </location>
</feature>
<dbReference type="InterPro" id="IPR038981">
    <property type="entry name" value="CID5/CID6"/>
</dbReference>
<sequence>MKRAIPSLNPQAASYMPLGKRITEVETKIAELSNSPSKGLSKTEQCQSEDQASSGSSSHANEDSQNSSDHTKKKSVDNSHEMTLAYLAFLFPNISEQCLADVYFLNETDLDATTDMLEELERAPDDHAKHKPDVSDIAGTSSSQVSDSEYNVSDTGLSPVESSSGNSRGVEKQ</sequence>
<dbReference type="RefSeq" id="XP_015902453.1">
    <property type="nucleotide sequence ID" value="XM_016046967.2"/>
</dbReference>
<feature type="compositionally biased region" description="Low complexity" evidence="1">
    <location>
        <begin position="48"/>
        <end position="59"/>
    </location>
</feature>
<reference evidence="4 5" key="1">
    <citation type="submission" date="2025-04" db="UniProtKB">
        <authorList>
            <consortium name="RefSeq"/>
        </authorList>
    </citation>
    <scope>IDENTIFICATION</scope>
    <source>
        <tissue evidence="3 4">In vitro plantlets</tissue>
    </source>
</reference>
<organism evidence="2 5">
    <name type="scientific">Ziziphus jujuba</name>
    <name type="common">Chinese jujube</name>
    <name type="synonym">Ziziphus sativa</name>
    <dbReference type="NCBI Taxonomy" id="326968"/>
    <lineage>
        <taxon>Eukaryota</taxon>
        <taxon>Viridiplantae</taxon>
        <taxon>Streptophyta</taxon>
        <taxon>Embryophyta</taxon>
        <taxon>Tracheophyta</taxon>
        <taxon>Spermatophyta</taxon>
        <taxon>Magnoliopsida</taxon>
        <taxon>eudicotyledons</taxon>
        <taxon>Gunneridae</taxon>
        <taxon>Pentapetalae</taxon>
        <taxon>rosids</taxon>
        <taxon>fabids</taxon>
        <taxon>Rosales</taxon>
        <taxon>Rhamnaceae</taxon>
        <taxon>Paliureae</taxon>
        <taxon>Ziziphus</taxon>
    </lineage>
</organism>
<evidence type="ECO:0000313" key="2">
    <source>
        <dbReference type="Proteomes" id="UP001652623"/>
    </source>
</evidence>
<name>A0A6P4BT39_ZIZJJ</name>
<dbReference type="RefSeq" id="XP_015898162.1">
    <property type="nucleotide sequence ID" value="XM_016042676.2"/>
</dbReference>
<dbReference type="RefSeq" id="XP_024923678.1">
    <property type="nucleotide sequence ID" value="XM_025067910.1"/>
</dbReference>